<dbReference type="Proteomes" id="UP000324800">
    <property type="component" value="Unassembled WGS sequence"/>
</dbReference>
<reference evidence="2 3" key="1">
    <citation type="submission" date="2019-03" db="EMBL/GenBank/DDBJ databases">
        <title>Single cell metagenomics reveals metabolic interactions within the superorganism composed of flagellate Streblomastix strix and complex community of Bacteroidetes bacteria on its surface.</title>
        <authorList>
            <person name="Treitli S.C."/>
            <person name="Kolisko M."/>
            <person name="Husnik F."/>
            <person name="Keeling P."/>
            <person name="Hampl V."/>
        </authorList>
    </citation>
    <scope>NUCLEOTIDE SEQUENCE [LARGE SCALE GENOMIC DNA]</scope>
    <source>
        <strain evidence="2">ST1C</strain>
    </source>
</reference>
<dbReference type="InterPro" id="IPR011992">
    <property type="entry name" value="EF-hand-dom_pair"/>
</dbReference>
<organism evidence="2 3">
    <name type="scientific">Streblomastix strix</name>
    <dbReference type="NCBI Taxonomy" id="222440"/>
    <lineage>
        <taxon>Eukaryota</taxon>
        <taxon>Metamonada</taxon>
        <taxon>Preaxostyla</taxon>
        <taxon>Oxymonadida</taxon>
        <taxon>Streblomastigidae</taxon>
        <taxon>Streblomastix</taxon>
    </lineage>
</organism>
<accession>A0A5J4UGN8</accession>
<dbReference type="EMBL" id="SNRW01016413">
    <property type="protein sequence ID" value="KAA6369393.1"/>
    <property type="molecule type" value="Genomic_DNA"/>
</dbReference>
<sequence>MSTQNLNQSQQQAADAYLADVMSRMQQFQTKMQETAQQYKQQEIKPQRQMNFRTRSKHSTQIKTRKSSLDELPRNDLEKIVQEMGVRAKSSGGYLEEDDFTEIIKKYVQMPPYQLHNIFIAMDTHGSGQIEWNEIANFVMNRILTDQTVERLEYHFNQGRIIENMCHKSNIELMMVISGEYASNDQLITCGRDHTI</sequence>
<evidence type="ECO:0000256" key="1">
    <source>
        <dbReference type="SAM" id="MobiDB-lite"/>
    </source>
</evidence>
<evidence type="ECO:0000313" key="3">
    <source>
        <dbReference type="Proteomes" id="UP000324800"/>
    </source>
</evidence>
<dbReference type="AlphaFoldDB" id="A0A5J4UGN8"/>
<evidence type="ECO:0000313" key="2">
    <source>
        <dbReference type="EMBL" id="KAA6369393.1"/>
    </source>
</evidence>
<name>A0A5J4UGN8_9EUKA</name>
<feature type="compositionally biased region" description="Basic residues" evidence="1">
    <location>
        <begin position="54"/>
        <end position="66"/>
    </location>
</feature>
<feature type="region of interest" description="Disordered" evidence="1">
    <location>
        <begin position="41"/>
        <end position="66"/>
    </location>
</feature>
<protein>
    <recommendedName>
        <fullName evidence="4">EF-hand domain-containing protein</fullName>
    </recommendedName>
</protein>
<comment type="caution">
    <text evidence="2">The sequence shown here is derived from an EMBL/GenBank/DDBJ whole genome shotgun (WGS) entry which is preliminary data.</text>
</comment>
<gene>
    <name evidence="2" type="ORF">EZS28_035080</name>
</gene>
<dbReference type="SUPFAM" id="SSF47473">
    <property type="entry name" value="EF-hand"/>
    <property type="match status" value="1"/>
</dbReference>
<proteinExistence type="predicted"/>
<dbReference type="Gene3D" id="1.10.238.10">
    <property type="entry name" value="EF-hand"/>
    <property type="match status" value="1"/>
</dbReference>
<evidence type="ECO:0008006" key="4">
    <source>
        <dbReference type="Google" id="ProtNLM"/>
    </source>
</evidence>